<dbReference type="STRING" id="1304281.ACM44_12545"/>
<evidence type="ECO:0000256" key="14">
    <source>
        <dbReference type="PROSITE-ProRule" id="PRU00560"/>
    </source>
</evidence>
<name>A0A0J7IWQ8_9FLAO</name>
<evidence type="ECO:0000259" key="17">
    <source>
        <dbReference type="PROSITE" id="PS51217"/>
    </source>
</evidence>
<dbReference type="Pfam" id="PF13361">
    <property type="entry name" value="UvrD_C"/>
    <property type="match status" value="2"/>
</dbReference>
<dbReference type="PATRIC" id="fig|1304281.5.peg.2706"/>
<evidence type="ECO:0000256" key="1">
    <source>
        <dbReference type="ARBA" id="ARBA00022722"/>
    </source>
</evidence>
<dbReference type="GO" id="GO:0005829">
    <property type="term" value="C:cytosol"/>
    <property type="evidence" value="ECO:0007669"/>
    <property type="project" value="TreeGrafter"/>
</dbReference>
<feature type="domain" description="UvrD-like helicase C-terminal" evidence="17">
    <location>
        <begin position="494"/>
        <end position="749"/>
    </location>
</feature>
<dbReference type="AlphaFoldDB" id="A0A0J7IWQ8"/>
<evidence type="ECO:0000256" key="10">
    <source>
        <dbReference type="ARBA" id="ARBA00023235"/>
    </source>
</evidence>
<keyword evidence="10" id="KW-0413">Isomerase</keyword>
<evidence type="ECO:0000256" key="2">
    <source>
        <dbReference type="ARBA" id="ARBA00022741"/>
    </source>
</evidence>
<dbReference type="Proteomes" id="UP000035900">
    <property type="component" value="Unassembled WGS sequence"/>
</dbReference>
<dbReference type="GO" id="GO:0016887">
    <property type="term" value="F:ATP hydrolysis activity"/>
    <property type="evidence" value="ECO:0007669"/>
    <property type="project" value="RHEA"/>
</dbReference>
<dbReference type="InterPro" id="IPR014016">
    <property type="entry name" value="UvrD-like_ATP-bd"/>
</dbReference>
<dbReference type="GO" id="GO:0004527">
    <property type="term" value="F:exonuclease activity"/>
    <property type="evidence" value="ECO:0007669"/>
    <property type="project" value="UniProtKB-KW"/>
</dbReference>
<evidence type="ECO:0000256" key="9">
    <source>
        <dbReference type="ARBA" id="ARBA00023204"/>
    </source>
</evidence>
<evidence type="ECO:0000256" key="13">
    <source>
        <dbReference type="ARBA" id="ARBA00048988"/>
    </source>
</evidence>
<comment type="caution">
    <text evidence="18">The sequence shown here is derived from an EMBL/GenBank/DDBJ whole genome shotgun (WGS) entry which is preliminary data.</text>
</comment>
<evidence type="ECO:0000256" key="5">
    <source>
        <dbReference type="ARBA" id="ARBA00022806"/>
    </source>
</evidence>
<feature type="domain" description="UvrD-like helicase ATP-binding" evidence="16">
    <location>
        <begin position="1"/>
        <end position="473"/>
    </location>
</feature>
<dbReference type="Gene3D" id="3.40.50.300">
    <property type="entry name" value="P-loop containing nucleotide triphosphate hydrolases"/>
    <property type="match status" value="4"/>
</dbReference>
<dbReference type="GO" id="GO:0003677">
    <property type="term" value="F:DNA binding"/>
    <property type="evidence" value="ECO:0007669"/>
    <property type="project" value="UniProtKB-KW"/>
</dbReference>
<evidence type="ECO:0000256" key="11">
    <source>
        <dbReference type="ARBA" id="ARBA00034617"/>
    </source>
</evidence>
<organism evidence="18 19">
    <name type="scientific">Chryseobacterium koreense CCUG 49689</name>
    <dbReference type="NCBI Taxonomy" id="1304281"/>
    <lineage>
        <taxon>Bacteria</taxon>
        <taxon>Pseudomonadati</taxon>
        <taxon>Bacteroidota</taxon>
        <taxon>Flavobacteriia</taxon>
        <taxon>Flavobacteriales</taxon>
        <taxon>Weeksellaceae</taxon>
        <taxon>Chryseobacterium group</taxon>
        <taxon>Chryseobacterium</taxon>
    </lineage>
</organism>
<keyword evidence="3" id="KW-0227">DNA damage</keyword>
<keyword evidence="8" id="KW-0238">DNA-binding</keyword>
<feature type="binding site" evidence="14">
    <location>
        <begin position="10"/>
        <end position="17"/>
    </location>
    <ligand>
        <name>ATP</name>
        <dbReference type="ChEBI" id="CHEBI:30616"/>
    </ligand>
</feature>
<dbReference type="PROSITE" id="PS51217">
    <property type="entry name" value="UVRD_HELICASE_CTER"/>
    <property type="match status" value="1"/>
</dbReference>
<evidence type="ECO:0000256" key="4">
    <source>
        <dbReference type="ARBA" id="ARBA00022801"/>
    </source>
</evidence>
<dbReference type="InterPro" id="IPR014017">
    <property type="entry name" value="DNA_helicase_UvrD-like_C"/>
</dbReference>
<accession>A0A0J7IWQ8</accession>
<keyword evidence="2 14" id="KW-0547">Nucleotide-binding</keyword>
<evidence type="ECO:0000313" key="18">
    <source>
        <dbReference type="EMBL" id="KMQ70392.1"/>
    </source>
</evidence>
<keyword evidence="4 14" id="KW-0378">Hydrolase</keyword>
<dbReference type="InterPro" id="IPR011604">
    <property type="entry name" value="PDDEXK-like_dom_sf"/>
</dbReference>
<keyword evidence="5 14" id="KW-0347">Helicase</keyword>
<dbReference type="Gene3D" id="3.90.320.10">
    <property type="match status" value="1"/>
</dbReference>
<dbReference type="PANTHER" id="PTHR11070:SF67">
    <property type="entry name" value="DNA 3'-5' HELICASE"/>
    <property type="match status" value="1"/>
</dbReference>
<dbReference type="PANTHER" id="PTHR11070">
    <property type="entry name" value="UVRD / RECB / PCRA DNA HELICASE FAMILY MEMBER"/>
    <property type="match status" value="1"/>
</dbReference>
<keyword evidence="19" id="KW-1185">Reference proteome</keyword>
<dbReference type="PROSITE" id="PS51198">
    <property type="entry name" value="UVRD_HELICASE_ATP_BIND"/>
    <property type="match status" value="1"/>
</dbReference>
<evidence type="ECO:0000259" key="16">
    <source>
        <dbReference type="PROSITE" id="PS51198"/>
    </source>
</evidence>
<reference evidence="18 19" key="1">
    <citation type="journal article" date="2004" name="Int. J. Syst. Evol. Microbiol.">
        <title>Kaistella koreensis gen. nov., sp. nov., a novel member of the Chryseobacterium-Bergeyella-Riemerella branch.</title>
        <authorList>
            <person name="Kim M.K."/>
            <person name="Im W.T."/>
            <person name="Shin Y.K."/>
            <person name="Lim J.H."/>
            <person name="Kim S.H."/>
            <person name="Lee B.C."/>
            <person name="Park M.Y."/>
            <person name="Lee K.Y."/>
            <person name="Lee S.T."/>
        </authorList>
    </citation>
    <scope>NUCLEOTIDE SEQUENCE [LARGE SCALE GENOMIC DNA]</scope>
    <source>
        <strain evidence="18 19">CCUG 49689</strain>
    </source>
</reference>
<dbReference type="InterPro" id="IPR027417">
    <property type="entry name" value="P-loop_NTPase"/>
</dbReference>
<dbReference type="OrthoDB" id="9810135at2"/>
<comment type="catalytic activity">
    <reaction evidence="13">
        <text>ATP + H2O = ADP + phosphate + H(+)</text>
        <dbReference type="Rhea" id="RHEA:13065"/>
        <dbReference type="ChEBI" id="CHEBI:15377"/>
        <dbReference type="ChEBI" id="CHEBI:15378"/>
        <dbReference type="ChEBI" id="CHEBI:30616"/>
        <dbReference type="ChEBI" id="CHEBI:43474"/>
        <dbReference type="ChEBI" id="CHEBI:456216"/>
        <dbReference type="EC" id="5.6.2.4"/>
    </reaction>
</comment>
<dbReference type="RefSeq" id="WP_048500399.1">
    <property type="nucleotide sequence ID" value="NZ_LFNG01000020.1"/>
</dbReference>
<dbReference type="InterPro" id="IPR000212">
    <property type="entry name" value="DNA_helicase_UvrD/REP"/>
</dbReference>
<evidence type="ECO:0000256" key="3">
    <source>
        <dbReference type="ARBA" id="ARBA00022763"/>
    </source>
</evidence>
<dbReference type="GO" id="GO:0005524">
    <property type="term" value="F:ATP binding"/>
    <property type="evidence" value="ECO:0007669"/>
    <property type="project" value="UniProtKB-UniRule"/>
</dbReference>
<dbReference type="GO" id="GO:0000725">
    <property type="term" value="P:recombinational repair"/>
    <property type="evidence" value="ECO:0007669"/>
    <property type="project" value="TreeGrafter"/>
</dbReference>
<comment type="catalytic activity">
    <reaction evidence="11">
        <text>Couples ATP hydrolysis with the unwinding of duplex DNA by translocating in the 3'-5' direction.</text>
        <dbReference type="EC" id="5.6.2.4"/>
    </reaction>
</comment>
<dbReference type="SUPFAM" id="SSF52540">
    <property type="entry name" value="P-loop containing nucleoside triphosphate hydrolases"/>
    <property type="match status" value="1"/>
</dbReference>
<keyword evidence="6" id="KW-0269">Exonuclease</keyword>
<gene>
    <name evidence="18" type="ORF">ACM44_12545</name>
</gene>
<dbReference type="GO" id="GO:0043138">
    <property type="term" value="F:3'-5' DNA helicase activity"/>
    <property type="evidence" value="ECO:0007669"/>
    <property type="project" value="UniProtKB-EC"/>
</dbReference>
<keyword evidence="7 14" id="KW-0067">ATP-binding</keyword>
<dbReference type="EMBL" id="LFNG01000020">
    <property type="protein sequence ID" value="KMQ70392.1"/>
    <property type="molecule type" value="Genomic_DNA"/>
</dbReference>
<proteinExistence type="predicted"/>
<sequence length="1052" mass="122758">MQKNYTVINASAGSGKTYTLVLNLLAICLKYPSQPDKIRNILALTFTNKAANEMKHRIIEWLKDFIKDDFETNQDLINIREKLASQNVKVSLQELHERSKNLLDYILHHYSTLNIGTIDKFNSRLVRSFTHELGLAQNFNLEINPEPFLIEAVDKMLEEIGTDHKISETFMDFMNYNLDNEDRVNLNKTLYDSAKEYVQDKHFFELAKNKDFDWEVYEESKKNLREELKNLKEDSIRIARETLDLLREKNLKPEDFSRASGGTIGKFFENILDHYLNRAKFPFPDDEDAAQENYRKGASSKSKNRQSEILEIIDYLIYNRQKIIENYILQKKKEKILGAILPLKVNKDIQDKLAEIEEENDLVLLSKFNVLIHENLREEPSSFIYEKVGTKFSHYFFDEFQDTSFIQWQNFLPLRDHAISQENMSFTLVGDPKQSIYRFRGGDSKLMLHIINKTEDTQTFAELENLKYNFRSAKNIVDFNNNLYQFISRFTLPEHEKIFGEGSFQNAKSKFEGRVRVNLVENAKKETYYSEVAEKMRQDIQQCLDNGFKFSDIAILCRGNFDIFSFSKLLGNLKVIDHGEEIHVKTISDSGLTLNLSSTLLALTEFLRWEDNPKNMQFPVRMLYHLKDLGRISTADFSAEMLEMLKLEGKSEMERFMFEKYGLHLSTQNLLQLNLYNFIEHFLSEFMVKGREMDFLLNYLEMVFAYSQNSGSTLKNFLKYWDEEANQTTIQASENVDAIQIMTIHKAKGLEFPVVFLPMANENKDGNFSNWLPVDSETGLNSVNINGFDKALETYDPEMARFNQENSYENKIDRFCLQYVATTRPVEQLFLYIEKPNKTSNHLEIYDFLAPGIPKNEVGEEISSFDLYDVSDEILKKQAMEKTSKPKTESIDYQPERVSNPQSIQIATPSKSYQNRVEKVRIGIFTHEILSKINSGKDVESVLESYLLEGTITAEEKEAISKRIFNIINDEKYSKYFTDNQIIINEKDIMLSENGESKIFRPDRMIETENGYIILDFKTGTEKESHQKQIEEYKTVLEKLGKTVLETKLVYV</sequence>
<evidence type="ECO:0000256" key="6">
    <source>
        <dbReference type="ARBA" id="ARBA00022839"/>
    </source>
</evidence>
<keyword evidence="15" id="KW-0175">Coiled coil</keyword>
<dbReference type="EC" id="5.6.2.4" evidence="12"/>
<dbReference type="Pfam" id="PF00580">
    <property type="entry name" value="UvrD-helicase"/>
    <property type="match status" value="1"/>
</dbReference>
<feature type="coiled-coil region" evidence="15">
    <location>
        <begin position="214"/>
        <end position="241"/>
    </location>
</feature>
<evidence type="ECO:0000256" key="15">
    <source>
        <dbReference type="SAM" id="Coils"/>
    </source>
</evidence>
<evidence type="ECO:0000256" key="8">
    <source>
        <dbReference type="ARBA" id="ARBA00023125"/>
    </source>
</evidence>
<protein>
    <recommendedName>
        <fullName evidence="12">DNA 3'-5' helicase</fullName>
        <ecNumber evidence="12">5.6.2.4</ecNumber>
    </recommendedName>
</protein>
<evidence type="ECO:0000313" key="19">
    <source>
        <dbReference type="Proteomes" id="UP000035900"/>
    </source>
</evidence>
<evidence type="ECO:0000256" key="7">
    <source>
        <dbReference type="ARBA" id="ARBA00022840"/>
    </source>
</evidence>
<evidence type="ECO:0000256" key="12">
    <source>
        <dbReference type="ARBA" id="ARBA00034808"/>
    </source>
</evidence>
<keyword evidence="9" id="KW-0234">DNA repair</keyword>
<keyword evidence="1" id="KW-0540">Nuclease</keyword>